<keyword evidence="1" id="KW-0812">Transmembrane</keyword>
<dbReference type="InterPro" id="IPR000326">
    <property type="entry name" value="PAP2/HPO"/>
</dbReference>
<comment type="caution">
    <text evidence="3">The sequence shown here is derived from an EMBL/GenBank/DDBJ whole genome shotgun (WGS) entry which is preliminary data.</text>
</comment>
<dbReference type="Pfam" id="PF01569">
    <property type="entry name" value="PAP2"/>
    <property type="match status" value="1"/>
</dbReference>
<dbReference type="Gene3D" id="1.20.144.10">
    <property type="entry name" value="Phosphatidic acid phosphatase type 2/haloperoxidase"/>
    <property type="match status" value="2"/>
</dbReference>
<dbReference type="Proteomes" id="UP000051845">
    <property type="component" value="Unassembled WGS sequence"/>
</dbReference>
<dbReference type="STRING" id="33960.TY91_12015"/>
<gene>
    <name evidence="3" type="ORF">FC82_GL000081</name>
</gene>
<dbReference type="PATRIC" id="fig|1423733.4.peg.82"/>
<feature type="transmembrane region" description="Helical" evidence="1">
    <location>
        <begin position="130"/>
        <end position="150"/>
    </location>
</feature>
<proteinExistence type="predicted"/>
<feature type="transmembrane region" description="Helical" evidence="1">
    <location>
        <begin position="12"/>
        <end position="28"/>
    </location>
</feature>
<keyword evidence="1" id="KW-0472">Membrane</keyword>
<dbReference type="InterPro" id="IPR036938">
    <property type="entry name" value="PAP2/HPO_sf"/>
</dbReference>
<feature type="domain" description="Phosphatidic acid phosphatase type 2/haloperoxidase" evidence="2">
    <location>
        <begin position="86"/>
        <end position="200"/>
    </location>
</feature>
<dbReference type="AlphaFoldDB" id="A0A0R2BFU3"/>
<dbReference type="SMART" id="SM00014">
    <property type="entry name" value="acidPPc"/>
    <property type="match status" value="1"/>
</dbReference>
<feature type="transmembrane region" description="Helical" evidence="1">
    <location>
        <begin position="185"/>
        <end position="206"/>
    </location>
</feature>
<name>A0A0R2BFU3_SECCO</name>
<evidence type="ECO:0000313" key="3">
    <source>
        <dbReference type="EMBL" id="KRM78055.1"/>
    </source>
</evidence>
<dbReference type="CDD" id="cd03392">
    <property type="entry name" value="PAP2_like_2"/>
    <property type="match status" value="1"/>
</dbReference>
<dbReference type="PANTHER" id="PTHR14969">
    <property type="entry name" value="SPHINGOSINE-1-PHOSPHATE PHOSPHOHYDROLASE"/>
    <property type="match status" value="1"/>
</dbReference>
<dbReference type="PANTHER" id="PTHR14969:SF13">
    <property type="entry name" value="AT30094P"/>
    <property type="match status" value="1"/>
</dbReference>
<dbReference type="SUPFAM" id="SSF48317">
    <property type="entry name" value="Acid phosphatase/Vanadium-dependent haloperoxidase"/>
    <property type="match status" value="1"/>
</dbReference>
<evidence type="ECO:0000256" key="1">
    <source>
        <dbReference type="SAM" id="Phobius"/>
    </source>
</evidence>
<accession>A0A0R2BFU3</accession>
<dbReference type="RefSeq" id="WP_054760357.1">
    <property type="nucleotide sequence ID" value="NZ_AYYR01000001.1"/>
</dbReference>
<organism evidence="3 4">
    <name type="scientific">Secundilactobacillus collinoides DSM 20515 = JCM 1123</name>
    <dbReference type="NCBI Taxonomy" id="1423733"/>
    <lineage>
        <taxon>Bacteria</taxon>
        <taxon>Bacillati</taxon>
        <taxon>Bacillota</taxon>
        <taxon>Bacilli</taxon>
        <taxon>Lactobacillales</taxon>
        <taxon>Lactobacillaceae</taxon>
        <taxon>Secundilactobacillus</taxon>
    </lineage>
</organism>
<evidence type="ECO:0000313" key="4">
    <source>
        <dbReference type="Proteomes" id="UP000051845"/>
    </source>
</evidence>
<feature type="transmembrane region" description="Helical" evidence="1">
    <location>
        <begin position="63"/>
        <end position="83"/>
    </location>
</feature>
<evidence type="ECO:0000259" key="2">
    <source>
        <dbReference type="SMART" id="SM00014"/>
    </source>
</evidence>
<dbReference type="EMBL" id="AYYR01000001">
    <property type="protein sequence ID" value="KRM78055.1"/>
    <property type="molecule type" value="Genomic_DNA"/>
</dbReference>
<sequence>MIIEQERDRPFRLLISGAFLVFLMKVVMDHSGPLQFMDDILISAVQKHTTGTKDVLYKLISTLASPTMDIIWVLVIGFLLWGFKYKIPALWALGTLIGGDVVAFIVKHIVQRQRPIGHLAADTGYSFPSGHVFGTFLLVAILWIIAVPLLATMWHRVLVRMLMIIWLGLVALSRVYLGAHYPTDTIGAMLLGYAWLQIAEWLYLWLAPKLKNWRLTHHSVL</sequence>
<keyword evidence="1" id="KW-1133">Transmembrane helix</keyword>
<feature type="transmembrane region" description="Helical" evidence="1">
    <location>
        <begin position="90"/>
        <end position="110"/>
    </location>
</feature>
<protein>
    <submittedName>
        <fullName evidence="3">Membrane-associated phospholipid phosphatase</fullName>
    </submittedName>
</protein>
<feature type="transmembrane region" description="Helical" evidence="1">
    <location>
        <begin position="157"/>
        <end position="179"/>
    </location>
</feature>
<reference evidence="3 4" key="1">
    <citation type="journal article" date="2015" name="Genome Announc.">
        <title>Expanding the biotechnology potential of lactobacilli through comparative genomics of 213 strains and associated genera.</title>
        <authorList>
            <person name="Sun Z."/>
            <person name="Harris H.M."/>
            <person name="McCann A."/>
            <person name="Guo C."/>
            <person name="Argimon S."/>
            <person name="Zhang W."/>
            <person name="Yang X."/>
            <person name="Jeffery I.B."/>
            <person name="Cooney J.C."/>
            <person name="Kagawa T.F."/>
            <person name="Liu W."/>
            <person name="Song Y."/>
            <person name="Salvetti E."/>
            <person name="Wrobel A."/>
            <person name="Rasinkangas P."/>
            <person name="Parkhill J."/>
            <person name="Rea M.C."/>
            <person name="O'Sullivan O."/>
            <person name="Ritari J."/>
            <person name="Douillard F.P."/>
            <person name="Paul Ross R."/>
            <person name="Yang R."/>
            <person name="Briner A.E."/>
            <person name="Felis G.E."/>
            <person name="de Vos W.M."/>
            <person name="Barrangou R."/>
            <person name="Klaenhammer T.R."/>
            <person name="Caufield P.W."/>
            <person name="Cui Y."/>
            <person name="Zhang H."/>
            <person name="O'Toole P.W."/>
        </authorList>
    </citation>
    <scope>NUCLEOTIDE SEQUENCE [LARGE SCALE GENOMIC DNA]</scope>
    <source>
        <strain evidence="3 4">DSM 20515</strain>
    </source>
</reference>